<dbReference type="InterPro" id="IPR012340">
    <property type="entry name" value="NA-bd_OB-fold"/>
</dbReference>
<dbReference type="InterPro" id="IPR011805">
    <property type="entry name" value="RNase_R"/>
</dbReference>
<dbReference type="Gene3D" id="2.40.50.140">
    <property type="entry name" value="Nucleic acid-binding proteins"/>
    <property type="match status" value="2"/>
</dbReference>
<dbReference type="AlphaFoldDB" id="A0A212KBM1"/>
<accession>A0A212KBM1</accession>
<organism evidence="11">
    <name type="scientific">uncultured delta proteobacterium</name>
    <dbReference type="NCBI Taxonomy" id="34034"/>
    <lineage>
        <taxon>Bacteria</taxon>
        <taxon>Deltaproteobacteria</taxon>
        <taxon>environmental samples</taxon>
    </lineage>
</organism>
<evidence type="ECO:0000256" key="3">
    <source>
        <dbReference type="ARBA" id="ARBA00022490"/>
    </source>
</evidence>
<dbReference type="NCBIfam" id="TIGR02063">
    <property type="entry name" value="RNase_R"/>
    <property type="match status" value="1"/>
</dbReference>
<gene>
    <name evidence="8" type="primary">rnr</name>
    <name evidence="11" type="ORF">KL86DPRO_50065</name>
</gene>
<dbReference type="InterPro" id="IPR050180">
    <property type="entry name" value="RNR_Ribonuclease"/>
</dbReference>
<dbReference type="InterPro" id="IPR004476">
    <property type="entry name" value="RNase_II/RNase_R"/>
</dbReference>
<evidence type="ECO:0000259" key="10">
    <source>
        <dbReference type="PROSITE" id="PS50126"/>
    </source>
</evidence>
<dbReference type="Pfam" id="PF00773">
    <property type="entry name" value="RNB"/>
    <property type="match status" value="1"/>
</dbReference>
<dbReference type="Pfam" id="PF00575">
    <property type="entry name" value="S1"/>
    <property type="match status" value="1"/>
</dbReference>
<keyword evidence="3 8" id="KW-0963">Cytoplasm</keyword>
<keyword evidence="6 8" id="KW-0269">Exonuclease</keyword>
<dbReference type="HAMAP" id="MF_01895">
    <property type="entry name" value="RNase_R"/>
    <property type="match status" value="1"/>
</dbReference>
<dbReference type="InterPro" id="IPR003029">
    <property type="entry name" value="S1_domain"/>
</dbReference>
<evidence type="ECO:0000256" key="4">
    <source>
        <dbReference type="ARBA" id="ARBA00022722"/>
    </source>
</evidence>
<sequence>MAHKNTKTKSGPGGSFREEALSPALLERILRDVHKPLKLDDFLRVLALPRRQKKALEGYLAELASSGRVIRLGGGGHALASALKTFSGVLAMQRSGVGFVRLDAPGKGEVFIAHQHLGGAWHGDRVEVAVFPGRHGKNQDGRITHVLERGVKELPARVVRLLKDGTILCEPMDARITAMFLTDVGALESVPPKHSLLRIRPEKAEGPELWTATALALLGDENDTAAKEELVKANHAIPRSFPPAALREAAAFPCDPGPESLAGRKDLSRLPFVTIDGASARDFDDAVCVETTRNGHTLFVAIADVAHYVRPKSGLDDEALLRGNSYYFPRSVEPMLPEALSNGLCSLNPGVPRLVMVAEMAFSAKGKPVKETFYPAVIVSSARLTYDQVRDALILGKEETRRDLAASLPMLEQAMALARILADERTGRGSLDFELPEPECVFDGDGNLVNLVPRETHFAHKLIEEFMVAANEAVARFLTAREVPLLYRVHPAPDPDKLRNLFHVLAATGLLPPSMAGSAGRNAPPPSPKQLQAILTGAKGTPHEYLISRVALRSMMQAGYSQDLDGHFGLASDCYCHFTSPIRRYADLVVHRSLKAALDSPDKTRLPGRKSLQSIADHINATERTAMEAEREIYRRLGVLFMSDHVGETFTGVISGLTEFGIFVEIGETMTEGMVRLAELNDDYYVHYPERQQLRGERTGRIYHLGQAVAVTVMDVSPARLEINLAFAREVSEPDGPRRMKKQAGPEKRKKSNNGRRRK</sequence>
<comment type="function">
    <text evidence="8">3'-5' exoribonuclease that releases 5'-nucleoside monophosphates and is involved in maturation of structured RNAs.</text>
</comment>
<name>A0A212KBM1_9DELT</name>
<feature type="compositionally biased region" description="Basic residues" evidence="9">
    <location>
        <begin position="748"/>
        <end position="759"/>
    </location>
</feature>
<dbReference type="GO" id="GO:0008859">
    <property type="term" value="F:exoribonuclease II activity"/>
    <property type="evidence" value="ECO:0007669"/>
    <property type="project" value="UniProtKB-UniRule"/>
</dbReference>
<comment type="catalytic activity">
    <reaction evidence="1 8">
        <text>Exonucleolytic cleavage in the 3'- to 5'-direction to yield nucleoside 5'-phosphates.</text>
        <dbReference type="EC" id="3.1.13.1"/>
    </reaction>
</comment>
<evidence type="ECO:0000256" key="8">
    <source>
        <dbReference type="HAMAP-Rule" id="MF_01895"/>
    </source>
</evidence>
<dbReference type="PANTHER" id="PTHR23355">
    <property type="entry name" value="RIBONUCLEASE"/>
    <property type="match status" value="1"/>
</dbReference>
<evidence type="ECO:0000256" key="9">
    <source>
        <dbReference type="SAM" id="MobiDB-lite"/>
    </source>
</evidence>
<dbReference type="GO" id="GO:0003723">
    <property type="term" value="F:RNA binding"/>
    <property type="evidence" value="ECO:0007669"/>
    <property type="project" value="UniProtKB-UniRule"/>
</dbReference>
<comment type="similarity">
    <text evidence="8">Belongs to the RNR ribonuclease family. RNase R subfamily.</text>
</comment>
<dbReference type="SMART" id="SM00316">
    <property type="entry name" value="S1"/>
    <property type="match status" value="1"/>
</dbReference>
<dbReference type="GO" id="GO:0006402">
    <property type="term" value="P:mRNA catabolic process"/>
    <property type="evidence" value="ECO:0007669"/>
    <property type="project" value="TreeGrafter"/>
</dbReference>
<dbReference type="SMART" id="SM00955">
    <property type="entry name" value="RNB"/>
    <property type="match status" value="1"/>
</dbReference>
<dbReference type="NCBIfam" id="TIGR00358">
    <property type="entry name" value="3_prime_RNase"/>
    <property type="match status" value="1"/>
</dbReference>
<dbReference type="Pfam" id="PF08206">
    <property type="entry name" value="OB_RNB"/>
    <property type="match status" value="1"/>
</dbReference>
<dbReference type="SUPFAM" id="SSF50249">
    <property type="entry name" value="Nucleic acid-binding proteins"/>
    <property type="match status" value="3"/>
</dbReference>
<keyword evidence="5 8" id="KW-0378">Hydrolase</keyword>
<dbReference type="InterPro" id="IPR001900">
    <property type="entry name" value="RNase_II/R"/>
</dbReference>
<comment type="subcellular location">
    <subcellularLocation>
        <location evidence="2 8">Cytoplasm</location>
    </subcellularLocation>
</comment>
<dbReference type="PROSITE" id="PS50126">
    <property type="entry name" value="S1"/>
    <property type="match status" value="1"/>
</dbReference>
<dbReference type="InterPro" id="IPR013223">
    <property type="entry name" value="RNase_B_OB_dom"/>
</dbReference>
<feature type="domain" description="S1 motif" evidence="10">
    <location>
        <begin position="647"/>
        <end position="728"/>
    </location>
</feature>
<evidence type="ECO:0000256" key="6">
    <source>
        <dbReference type="ARBA" id="ARBA00022839"/>
    </source>
</evidence>
<evidence type="ECO:0000313" key="11">
    <source>
        <dbReference type="EMBL" id="SBW09093.1"/>
    </source>
</evidence>
<dbReference type="EC" id="3.1.13.1" evidence="8"/>
<dbReference type="PANTHER" id="PTHR23355:SF9">
    <property type="entry name" value="DIS3-LIKE EXONUCLEASE 2"/>
    <property type="match status" value="1"/>
</dbReference>
<evidence type="ECO:0000256" key="2">
    <source>
        <dbReference type="ARBA" id="ARBA00004496"/>
    </source>
</evidence>
<dbReference type="EMBL" id="FLUQ01000005">
    <property type="protein sequence ID" value="SBW09093.1"/>
    <property type="molecule type" value="Genomic_DNA"/>
</dbReference>
<dbReference type="CDD" id="cd04471">
    <property type="entry name" value="S1_RNase_R"/>
    <property type="match status" value="1"/>
</dbReference>
<dbReference type="GO" id="GO:0005829">
    <property type="term" value="C:cytosol"/>
    <property type="evidence" value="ECO:0007669"/>
    <property type="project" value="TreeGrafter"/>
</dbReference>
<protein>
    <recommendedName>
        <fullName evidence="8">Ribonuclease R</fullName>
        <shortName evidence="8">RNase R</shortName>
        <ecNumber evidence="8">3.1.13.1</ecNumber>
    </recommendedName>
</protein>
<proteinExistence type="inferred from homology"/>
<keyword evidence="4 8" id="KW-0540">Nuclease</keyword>
<feature type="region of interest" description="Disordered" evidence="9">
    <location>
        <begin position="732"/>
        <end position="759"/>
    </location>
</feature>
<evidence type="ECO:0000256" key="5">
    <source>
        <dbReference type="ARBA" id="ARBA00022801"/>
    </source>
</evidence>
<evidence type="ECO:0000256" key="1">
    <source>
        <dbReference type="ARBA" id="ARBA00001849"/>
    </source>
</evidence>
<reference evidence="11" key="1">
    <citation type="submission" date="2016-04" db="EMBL/GenBank/DDBJ databases">
        <authorList>
            <person name="Evans L.H."/>
            <person name="Alamgir A."/>
            <person name="Owens N."/>
            <person name="Weber N.D."/>
            <person name="Virtaneva K."/>
            <person name="Barbian K."/>
            <person name="Babar A."/>
            <person name="Rosenke K."/>
        </authorList>
    </citation>
    <scope>NUCLEOTIDE SEQUENCE</scope>
    <source>
        <strain evidence="11">86</strain>
    </source>
</reference>
<evidence type="ECO:0000256" key="7">
    <source>
        <dbReference type="ARBA" id="ARBA00022884"/>
    </source>
</evidence>
<keyword evidence="7 8" id="KW-0694">RNA-binding</keyword>